<keyword evidence="5" id="KW-1185">Reference proteome</keyword>
<evidence type="ECO:0000259" key="3">
    <source>
        <dbReference type="Pfam" id="PF22622"/>
    </source>
</evidence>
<evidence type="ECO:0000256" key="1">
    <source>
        <dbReference type="ARBA" id="ARBA00005254"/>
    </source>
</evidence>
<evidence type="ECO:0000313" key="4">
    <source>
        <dbReference type="EMBL" id="TDQ00173.1"/>
    </source>
</evidence>
<accession>A0A4R6SEM7</accession>
<comment type="caution">
    <text evidence="4">The sequence shown here is derived from an EMBL/GenBank/DDBJ whole genome shotgun (WGS) entry which is preliminary data.</text>
</comment>
<dbReference type="GO" id="GO:0044594">
    <property type="term" value="F:17-beta-hydroxysteroid dehydrogenase (NAD+) activity"/>
    <property type="evidence" value="ECO:0007669"/>
    <property type="project" value="TreeGrafter"/>
</dbReference>
<feature type="domain" description="Peroxisomal multifunctional enzyme type 2-like N-terminal" evidence="3">
    <location>
        <begin position="20"/>
        <end position="144"/>
    </location>
</feature>
<dbReference type="CDD" id="cd03448">
    <property type="entry name" value="HDE_HSD"/>
    <property type="match status" value="1"/>
</dbReference>
<dbReference type="EMBL" id="SNXZ01000002">
    <property type="protein sequence ID" value="TDQ00173.1"/>
    <property type="molecule type" value="Genomic_DNA"/>
</dbReference>
<feature type="domain" description="MaoC-like" evidence="2">
    <location>
        <begin position="165"/>
        <end position="258"/>
    </location>
</feature>
<dbReference type="Gene3D" id="3.10.129.10">
    <property type="entry name" value="Hotdog Thioesterase"/>
    <property type="match status" value="2"/>
</dbReference>
<evidence type="ECO:0000259" key="2">
    <source>
        <dbReference type="Pfam" id="PF01575"/>
    </source>
</evidence>
<gene>
    <name evidence="4" type="ORF">EV186_10234</name>
</gene>
<dbReference type="InterPro" id="IPR002539">
    <property type="entry name" value="MaoC-like_dom"/>
</dbReference>
<dbReference type="GO" id="GO:0003857">
    <property type="term" value="F:(3S)-3-hydroxyacyl-CoA dehydrogenase (NAD+) activity"/>
    <property type="evidence" value="ECO:0007669"/>
    <property type="project" value="TreeGrafter"/>
</dbReference>
<name>A0A4R6SEM7_LABRH</name>
<reference evidence="4 5" key="1">
    <citation type="submission" date="2019-03" db="EMBL/GenBank/DDBJ databases">
        <title>Genomic Encyclopedia of Type Strains, Phase IV (KMG-IV): sequencing the most valuable type-strain genomes for metagenomic binning, comparative biology and taxonomic classification.</title>
        <authorList>
            <person name="Goeker M."/>
        </authorList>
    </citation>
    <scope>NUCLEOTIDE SEQUENCE [LARGE SCALE GENOMIC DNA]</scope>
    <source>
        <strain evidence="4 5">DSM 45361</strain>
    </source>
</reference>
<evidence type="ECO:0000313" key="5">
    <source>
        <dbReference type="Proteomes" id="UP000295444"/>
    </source>
</evidence>
<dbReference type="AlphaFoldDB" id="A0A4R6SEM7"/>
<comment type="similarity">
    <text evidence="1">Belongs to the enoyl-CoA hydratase/isomerase family.</text>
</comment>
<dbReference type="Pfam" id="PF01575">
    <property type="entry name" value="MaoC_dehydratas"/>
    <property type="match status" value="1"/>
</dbReference>
<organism evidence="4 5">
    <name type="scientific">Labedaea rhizosphaerae</name>
    <dbReference type="NCBI Taxonomy" id="598644"/>
    <lineage>
        <taxon>Bacteria</taxon>
        <taxon>Bacillati</taxon>
        <taxon>Actinomycetota</taxon>
        <taxon>Actinomycetes</taxon>
        <taxon>Pseudonocardiales</taxon>
        <taxon>Pseudonocardiaceae</taxon>
        <taxon>Labedaea</taxon>
    </lineage>
</organism>
<dbReference type="GO" id="GO:0006635">
    <property type="term" value="P:fatty acid beta-oxidation"/>
    <property type="evidence" value="ECO:0007669"/>
    <property type="project" value="TreeGrafter"/>
</dbReference>
<sequence>MTGVIDPRTALGTPLPARPYRWTESEVLRYHLALGAGPDNLRWSYERNLVVLPTFPALAPSAGMFDPPALLFPGVHVDLTRVLHASQEVELGGPIPRSGTVTLHPRVVEVWDKGTAAVLVHETIATNTAGEQVFRSRSTLYCKGEGGFGGERGPSTRPEPLPPRAADAELTVSTLPQQALLYRLCGDRNPLHADPEFAAAAGFDRPILHGLASYGMVTMAIMDARGLDDVRSVTGSFTGVVYPGETLRVRLWVEDQRITYAATVPDRGNAAVLTGSLAGRA</sequence>
<dbReference type="SUPFAM" id="SSF54637">
    <property type="entry name" value="Thioesterase/thiol ester dehydrase-isomerase"/>
    <property type="match status" value="2"/>
</dbReference>
<dbReference type="PANTHER" id="PTHR13078">
    <property type="entry name" value="PEROXISOMAL MULTIFUNCTIONAL ENZYME TYPE 2-RELATED"/>
    <property type="match status" value="1"/>
</dbReference>
<protein>
    <submittedName>
        <fullName evidence="4">Acyl dehydratase</fullName>
    </submittedName>
</protein>
<dbReference type="GO" id="GO:0004300">
    <property type="term" value="F:enoyl-CoA hydratase activity"/>
    <property type="evidence" value="ECO:0007669"/>
    <property type="project" value="TreeGrafter"/>
</dbReference>
<dbReference type="Proteomes" id="UP000295444">
    <property type="component" value="Unassembled WGS sequence"/>
</dbReference>
<dbReference type="Pfam" id="PF22622">
    <property type="entry name" value="MFE-2_hydrat-2_N"/>
    <property type="match status" value="1"/>
</dbReference>
<proteinExistence type="inferred from homology"/>
<dbReference type="PANTHER" id="PTHR13078:SF59">
    <property type="entry name" value="ENOYL-COA HYDRATASE CHSH3"/>
    <property type="match status" value="1"/>
</dbReference>
<dbReference type="OrthoDB" id="5522043at2"/>
<dbReference type="InterPro" id="IPR029069">
    <property type="entry name" value="HotDog_dom_sf"/>
</dbReference>
<dbReference type="InterPro" id="IPR054357">
    <property type="entry name" value="MFE-2_N"/>
</dbReference>